<comment type="caution">
    <text evidence="3">The sequence shown here is derived from an EMBL/GenBank/DDBJ whole genome shotgun (WGS) entry which is preliminary data.</text>
</comment>
<gene>
    <name evidence="3" type="primary">def_2</name>
    <name evidence="2" type="synonym">def</name>
    <name evidence="3" type="ORF">GCM10007935_32960</name>
</gene>
<comment type="cofactor">
    <cofactor evidence="2">
        <name>Fe(2+)</name>
        <dbReference type="ChEBI" id="CHEBI:29033"/>
    </cofactor>
    <text evidence="2">Binds 1 Fe(2+) ion.</text>
</comment>
<dbReference type="Gene3D" id="3.90.45.10">
    <property type="entry name" value="Peptide deformylase"/>
    <property type="match status" value="1"/>
</dbReference>
<dbReference type="EC" id="3.5.1.88" evidence="2"/>
<keyword evidence="2" id="KW-0479">Metal-binding</keyword>
<dbReference type="PRINTS" id="PR01576">
    <property type="entry name" value="PDEFORMYLASE"/>
</dbReference>
<dbReference type="Pfam" id="PF01327">
    <property type="entry name" value="Pep_deformylase"/>
    <property type="match status" value="1"/>
</dbReference>
<dbReference type="Proteomes" id="UP001156903">
    <property type="component" value="Unassembled WGS sequence"/>
</dbReference>
<comment type="function">
    <text evidence="2">Removes the formyl group from the N-terminal Met of newly synthesized proteins. Requires at least a dipeptide for an efficient rate of reaction. N-terminal L-methionine is a prerequisite for activity but the enzyme has broad specificity at other positions.</text>
</comment>
<accession>A0ABQ6C7S7</accession>
<reference evidence="4" key="1">
    <citation type="journal article" date="2019" name="Int. J. Syst. Evol. Microbiol.">
        <title>The Global Catalogue of Microorganisms (GCM) 10K type strain sequencing project: providing services to taxonomists for standard genome sequencing and annotation.</title>
        <authorList>
            <consortium name="The Broad Institute Genomics Platform"/>
            <consortium name="The Broad Institute Genome Sequencing Center for Infectious Disease"/>
            <person name="Wu L."/>
            <person name="Ma J."/>
        </authorList>
    </citation>
    <scope>NUCLEOTIDE SEQUENCE [LARGE SCALE GENOMIC DNA]</scope>
    <source>
        <strain evidence="4">NBRC 109341</strain>
    </source>
</reference>
<evidence type="ECO:0000256" key="2">
    <source>
        <dbReference type="HAMAP-Rule" id="MF_00163"/>
    </source>
</evidence>
<feature type="active site" evidence="2">
    <location>
        <position position="151"/>
    </location>
</feature>
<dbReference type="EMBL" id="BSPB01000036">
    <property type="protein sequence ID" value="GLS15859.1"/>
    <property type="molecule type" value="Genomic_DNA"/>
</dbReference>
<keyword evidence="2" id="KW-0378">Hydrolase</keyword>
<dbReference type="HAMAP" id="MF_00163">
    <property type="entry name" value="Pep_deformylase"/>
    <property type="match status" value="1"/>
</dbReference>
<dbReference type="InterPro" id="IPR023635">
    <property type="entry name" value="Peptide_deformylase"/>
</dbReference>
<evidence type="ECO:0000256" key="1">
    <source>
        <dbReference type="ARBA" id="ARBA00010759"/>
    </source>
</evidence>
<sequence length="186" mass="20582">MPPHTPAEGGEYRMTAPPLLTILRYPDPRLHTVAQPVQAVDERIRALIERMLATMYDANGIGLAATQVDVHERLVVIDVSEERNQPLVLINPVIEWASPETRKGEEGCLSVPGIYDGVERSIAVKVRALDGAGQSRVIEAEGLLAVCIQHEMDHLMGKVFVEYLSPLKQGRIKTKMVKAQREATRA</sequence>
<feature type="binding site" evidence="2">
    <location>
        <position position="154"/>
    </location>
    <ligand>
        <name>Fe cation</name>
        <dbReference type="ChEBI" id="CHEBI:24875"/>
    </ligand>
</feature>
<feature type="binding site" evidence="2">
    <location>
        <position position="108"/>
    </location>
    <ligand>
        <name>Fe cation</name>
        <dbReference type="ChEBI" id="CHEBI:24875"/>
    </ligand>
</feature>
<name>A0ABQ6C7S7_9BURK</name>
<keyword evidence="2" id="KW-0408">Iron</keyword>
<comment type="similarity">
    <text evidence="1 2">Belongs to the polypeptide deformylase family.</text>
</comment>
<dbReference type="PIRSF" id="PIRSF004749">
    <property type="entry name" value="Pep_def"/>
    <property type="match status" value="1"/>
</dbReference>
<dbReference type="InterPro" id="IPR036821">
    <property type="entry name" value="Peptide_deformylase_sf"/>
</dbReference>
<dbReference type="CDD" id="cd00487">
    <property type="entry name" value="Pep_deformylase"/>
    <property type="match status" value="1"/>
</dbReference>
<organism evidence="3 4">
    <name type="scientific">Hydrogenophaga electricum</name>
    <dbReference type="NCBI Taxonomy" id="1230953"/>
    <lineage>
        <taxon>Bacteria</taxon>
        <taxon>Pseudomonadati</taxon>
        <taxon>Pseudomonadota</taxon>
        <taxon>Betaproteobacteria</taxon>
        <taxon>Burkholderiales</taxon>
        <taxon>Comamonadaceae</taxon>
        <taxon>Hydrogenophaga</taxon>
    </lineage>
</organism>
<protein>
    <recommendedName>
        <fullName evidence="2">Peptide deformylase</fullName>
        <shortName evidence="2">PDF</shortName>
        <ecNumber evidence="2">3.5.1.88</ecNumber>
    </recommendedName>
    <alternativeName>
        <fullName evidence="2">Polypeptide deformylase</fullName>
    </alternativeName>
</protein>
<comment type="catalytic activity">
    <reaction evidence="2">
        <text>N-terminal N-formyl-L-methionyl-[peptide] + H2O = N-terminal L-methionyl-[peptide] + formate</text>
        <dbReference type="Rhea" id="RHEA:24420"/>
        <dbReference type="Rhea" id="RHEA-COMP:10639"/>
        <dbReference type="Rhea" id="RHEA-COMP:10640"/>
        <dbReference type="ChEBI" id="CHEBI:15377"/>
        <dbReference type="ChEBI" id="CHEBI:15740"/>
        <dbReference type="ChEBI" id="CHEBI:49298"/>
        <dbReference type="ChEBI" id="CHEBI:64731"/>
        <dbReference type="EC" id="3.5.1.88"/>
    </reaction>
</comment>
<feature type="binding site" evidence="2">
    <location>
        <position position="150"/>
    </location>
    <ligand>
        <name>Fe cation</name>
        <dbReference type="ChEBI" id="CHEBI:24875"/>
    </ligand>
</feature>
<evidence type="ECO:0000313" key="4">
    <source>
        <dbReference type="Proteomes" id="UP001156903"/>
    </source>
</evidence>
<dbReference type="NCBIfam" id="TIGR00079">
    <property type="entry name" value="pept_deformyl"/>
    <property type="match status" value="1"/>
</dbReference>
<dbReference type="PANTHER" id="PTHR10458:SF22">
    <property type="entry name" value="PEPTIDE DEFORMYLASE"/>
    <property type="match status" value="1"/>
</dbReference>
<dbReference type="PANTHER" id="PTHR10458">
    <property type="entry name" value="PEPTIDE DEFORMYLASE"/>
    <property type="match status" value="1"/>
</dbReference>
<proteinExistence type="inferred from homology"/>
<dbReference type="SUPFAM" id="SSF56420">
    <property type="entry name" value="Peptide deformylase"/>
    <property type="match status" value="1"/>
</dbReference>
<evidence type="ECO:0000313" key="3">
    <source>
        <dbReference type="EMBL" id="GLS15859.1"/>
    </source>
</evidence>
<keyword evidence="2" id="KW-0648">Protein biosynthesis</keyword>
<keyword evidence="4" id="KW-1185">Reference proteome</keyword>
<dbReference type="NCBIfam" id="NF001159">
    <property type="entry name" value="PRK00150.1-3"/>
    <property type="match status" value="1"/>
</dbReference>